<feature type="chain" id="PRO_5010373208" description="TraB family protein" evidence="1">
    <location>
        <begin position="19"/>
        <end position="356"/>
    </location>
</feature>
<organism evidence="2 3">
    <name type="scientific">Massilia timonae</name>
    <dbReference type="NCBI Taxonomy" id="47229"/>
    <lineage>
        <taxon>Bacteria</taxon>
        <taxon>Pseudomonadati</taxon>
        <taxon>Pseudomonadota</taxon>
        <taxon>Betaproteobacteria</taxon>
        <taxon>Burkholderiales</taxon>
        <taxon>Oxalobacteraceae</taxon>
        <taxon>Telluria group</taxon>
        <taxon>Massilia</taxon>
    </lineage>
</organism>
<gene>
    <name evidence="2" type="ORF">LO55_1011</name>
</gene>
<evidence type="ECO:0000256" key="1">
    <source>
        <dbReference type="SAM" id="SignalP"/>
    </source>
</evidence>
<accession>A0A1S2N710</accession>
<proteinExistence type="predicted"/>
<dbReference type="Proteomes" id="UP000180246">
    <property type="component" value="Unassembled WGS sequence"/>
</dbReference>
<sequence length="356" mass="38762">MRLRALLISMTLSCAAAAQDYQPAFDPSRLKGPATGPVNEIMVLGSPHLAHLPKTFQTSSLAPLNDRLAAWKPQAIAVEDRSGPQCDFMRRYAARYQEAVDGYCWDTAPARAATGLDVPQATAEAERLLAAWPAAPSAAQRRRLAAVFLAGGEEASAVVQWLRLPNAERRAGDGLDEVLVARLQKLAVHPNESVAIAAQLAARLGHERVYAMDDQTAGRPYADRKAAGEAIMKAWDNPANAKRKKEDEILDRGVDTPEGLLAMVRAYNSPAHVAASFEIDFGAALNEPSPQRFGRAYVGYWETRNLRMAANIRDVVGVMPGTRLLVIVGASHKGYLEAYLHQMHDVRVVDTAPLLR</sequence>
<dbReference type="EMBL" id="JRYB01000001">
    <property type="protein sequence ID" value="OIJ40858.1"/>
    <property type="molecule type" value="Genomic_DNA"/>
</dbReference>
<dbReference type="RefSeq" id="WP_071360681.1">
    <property type="nucleotide sequence ID" value="NZ_JRYB01000001.1"/>
</dbReference>
<evidence type="ECO:0000313" key="2">
    <source>
        <dbReference type="EMBL" id="OIJ40858.1"/>
    </source>
</evidence>
<evidence type="ECO:0008006" key="4">
    <source>
        <dbReference type="Google" id="ProtNLM"/>
    </source>
</evidence>
<dbReference type="InterPro" id="IPR043749">
    <property type="entry name" value="DUF5694"/>
</dbReference>
<protein>
    <recommendedName>
        <fullName evidence="4">TraB family protein</fullName>
    </recommendedName>
</protein>
<feature type="signal peptide" evidence="1">
    <location>
        <begin position="1"/>
        <end position="18"/>
    </location>
</feature>
<name>A0A1S2N710_9BURK</name>
<dbReference type="Pfam" id="PF18950">
    <property type="entry name" value="DUF5694"/>
    <property type="match status" value="1"/>
</dbReference>
<comment type="caution">
    <text evidence="2">The sequence shown here is derived from an EMBL/GenBank/DDBJ whole genome shotgun (WGS) entry which is preliminary data.</text>
</comment>
<dbReference type="AlphaFoldDB" id="A0A1S2N710"/>
<evidence type="ECO:0000313" key="3">
    <source>
        <dbReference type="Proteomes" id="UP000180246"/>
    </source>
</evidence>
<keyword evidence="1" id="KW-0732">Signal</keyword>
<reference evidence="2 3" key="1">
    <citation type="submission" date="2014-10" db="EMBL/GenBank/DDBJ databases">
        <authorList>
            <person name="Seo M.-J."/>
            <person name="Seok Y.J."/>
            <person name="Cha I.-T."/>
        </authorList>
    </citation>
    <scope>NUCLEOTIDE SEQUENCE [LARGE SCALE GENOMIC DNA]</scope>
    <source>
        <strain evidence="2 3">NEU</strain>
    </source>
</reference>